<dbReference type="InterPro" id="IPR036250">
    <property type="entry name" value="AcylCo_DH-like_C"/>
</dbReference>
<dbReference type="InterPro" id="IPR013786">
    <property type="entry name" value="AcylCoA_DH/ox_N"/>
</dbReference>
<dbReference type="InterPro" id="IPR046373">
    <property type="entry name" value="Acyl-CoA_Oxase/DH_mid-dom_sf"/>
</dbReference>
<accession>A0A919QH39</accession>
<evidence type="ECO:0000256" key="1">
    <source>
        <dbReference type="ARBA" id="ARBA00001974"/>
    </source>
</evidence>
<protein>
    <submittedName>
        <fullName evidence="10">Acyl-CoA dehydrogenase</fullName>
    </submittedName>
</protein>
<keyword evidence="3 6" id="KW-0285">Flavoprotein</keyword>
<dbReference type="Gene3D" id="2.40.110.10">
    <property type="entry name" value="Butyryl-CoA Dehydrogenase, subunit A, domain 2"/>
    <property type="match status" value="1"/>
</dbReference>
<sequence length="387" mass="40632">MDFGSTGREAELLEATHAALRDPAVQAAYEALRQGRGEPDARALYRELGRHRLLAPGWPAVYGGRDAGHTESATVISVLVRAGMPDTLHVLSVQIVGQFLLTAGTEEQRLRHLPALAAGERFATVLYTEPEAGSDLASLVGSADPDGDGYRLTGVKVFGLKSGQSDLALCAMRTGRGASKYEGISLFLVDLDAPGVSRATLPTLGDEQFDRVEFDGVKVGSDALVGSEGQGWELLNRCLAIERTGLDYSLKAQRWYAATLAGLTASSADDALLAEIGRHGARVAAGTLLTYHMLSRLDAGVVDEAAAAMAKHHTSETAQAVAVWSSQVHGPGYGGRDLGDPEAALLESAYREAPGLRLSAGTSEIMLQIVSGATAALGHSGEDLAWT</sequence>
<comment type="similarity">
    <text evidence="2 6">Belongs to the acyl-CoA dehydrogenase family.</text>
</comment>
<gene>
    <name evidence="10" type="ORF">Aph01nite_61440</name>
</gene>
<evidence type="ECO:0000259" key="8">
    <source>
        <dbReference type="Pfam" id="PF02770"/>
    </source>
</evidence>
<evidence type="ECO:0000256" key="3">
    <source>
        <dbReference type="ARBA" id="ARBA00022630"/>
    </source>
</evidence>
<evidence type="ECO:0000256" key="5">
    <source>
        <dbReference type="ARBA" id="ARBA00023002"/>
    </source>
</evidence>
<dbReference type="SUPFAM" id="SSF56645">
    <property type="entry name" value="Acyl-CoA dehydrogenase NM domain-like"/>
    <property type="match status" value="1"/>
</dbReference>
<name>A0A919QH39_9ACTN</name>
<keyword evidence="4 6" id="KW-0274">FAD</keyword>
<evidence type="ECO:0000256" key="2">
    <source>
        <dbReference type="ARBA" id="ARBA00009347"/>
    </source>
</evidence>
<proteinExistence type="inferred from homology"/>
<comment type="caution">
    <text evidence="10">The sequence shown here is derived from an EMBL/GenBank/DDBJ whole genome shotgun (WGS) entry which is preliminary data.</text>
</comment>
<organism evidence="10 11">
    <name type="scientific">Acrocarpospora phusangensis</name>
    <dbReference type="NCBI Taxonomy" id="1070424"/>
    <lineage>
        <taxon>Bacteria</taxon>
        <taxon>Bacillati</taxon>
        <taxon>Actinomycetota</taxon>
        <taxon>Actinomycetes</taxon>
        <taxon>Streptosporangiales</taxon>
        <taxon>Streptosporangiaceae</taxon>
        <taxon>Acrocarpospora</taxon>
    </lineage>
</organism>
<dbReference type="InterPro" id="IPR037069">
    <property type="entry name" value="AcylCoA_DH/ox_N_sf"/>
</dbReference>
<evidence type="ECO:0000259" key="7">
    <source>
        <dbReference type="Pfam" id="PF00441"/>
    </source>
</evidence>
<feature type="domain" description="Acyl-CoA oxidase/dehydrogenase middle" evidence="8">
    <location>
        <begin position="126"/>
        <end position="215"/>
    </location>
</feature>
<keyword evidence="5 6" id="KW-0560">Oxidoreductase</keyword>
<keyword evidence="11" id="KW-1185">Reference proteome</keyword>
<dbReference type="GO" id="GO:0005886">
    <property type="term" value="C:plasma membrane"/>
    <property type="evidence" value="ECO:0007669"/>
    <property type="project" value="TreeGrafter"/>
</dbReference>
<dbReference type="InterPro" id="IPR052161">
    <property type="entry name" value="Mycobact_Acyl-CoA_DH"/>
</dbReference>
<dbReference type="Gene3D" id="1.20.140.10">
    <property type="entry name" value="Butyryl-CoA Dehydrogenase, subunit A, domain 3"/>
    <property type="match status" value="1"/>
</dbReference>
<dbReference type="Pfam" id="PF00441">
    <property type="entry name" value="Acyl-CoA_dh_1"/>
    <property type="match status" value="1"/>
</dbReference>
<evidence type="ECO:0000313" key="10">
    <source>
        <dbReference type="EMBL" id="GIH27834.1"/>
    </source>
</evidence>
<dbReference type="GO" id="GO:0016627">
    <property type="term" value="F:oxidoreductase activity, acting on the CH-CH group of donors"/>
    <property type="evidence" value="ECO:0007669"/>
    <property type="project" value="InterPro"/>
</dbReference>
<dbReference type="AlphaFoldDB" id="A0A919QH39"/>
<feature type="domain" description="Acyl-CoA dehydrogenase/oxidase N-terminal" evidence="9">
    <location>
        <begin position="19"/>
        <end position="120"/>
    </location>
</feature>
<dbReference type="PANTHER" id="PTHR43292">
    <property type="entry name" value="ACYL-COA DEHYDROGENASE"/>
    <property type="match status" value="1"/>
</dbReference>
<comment type="cofactor">
    <cofactor evidence="1 6">
        <name>FAD</name>
        <dbReference type="ChEBI" id="CHEBI:57692"/>
    </cofactor>
</comment>
<dbReference type="InterPro" id="IPR009100">
    <property type="entry name" value="AcylCoA_DH/oxidase_NM_dom_sf"/>
</dbReference>
<dbReference type="GO" id="GO:0050660">
    <property type="term" value="F:flavin adenine dinucleotide binding"/>
    <property type="evidence" value="ECO:0007669"/>
    <property type="project" value="InterPro"/>
</dbReference>
<evidence type="ECO:0000259" key="9">
    <source>
        <dbReference type="Pfam" id="PF02771"/>
    </source>
</evidence>
<evidence type="ECO:0000313" key="11">
    <source>
        <dbReference type="Proteomes" id="UP000640052"/>
    </source>
</evidence>
<evidence type="ECO:0000256" key="6">
    <source>
        <dbReference type="RuleBase" id="RU362125"/>
    </source>
</evidence>
<dbReference type="EMBL" id="BOOA01000065">
    <property type="protein sequence ID" value="GIH27834.1"/>
    <property type="molecule type" value="Genomic_DNA"/>
</dbReference>
<dbReference type="InterPro" id="IPR006091">
    <property type="entry name" value="Acyl-CoA_Oxase/DH_mid-dom"/>
</dbReference>
<dbReference type="RefSeq" id="WP_204044481.1">
    <property type="nucleotide sequence ID" value="NZ_BOOA01000065.1"/>
</dbReference>
<reference evidence="10" key="1">
    <citation type="submission" date="2021-01" db="EMBL/GenBank/DDBJ databases">
        <title>Whole genome shotgun sequence of Acrocarpospora phusangensis NBRC 108782.</title>
        <authorList>
            <person name="Komaki H."/>
            <person name="Tamura T."/>
        </authorList>
    </citation>
    <scope>NUCLEOTIDE SEQUENCE</scope>
    <source>
        <strain evidence="10">NBRC 108782</strain>
    </source>
</reference>
<dbReference type="SUPFAM" id="SSF47203">
    <property type="entry name" value="Acyl-CoA dehydrogenase C-terminal domain-like"/>
    <property type="match status" value="1"/>
</dbReference>
<dbReference type="Gene3D" id="1.10.540.10">
    <property type="entry name" value="Acyl-CoA dehydrogenase/oxidase, N-terminal domain"/>
    <property type="match status" value="1"/>
</dbReference>
<dbReference type="Proteomes" id="UP000640052">
    <property type="component" value="Unassembled WGS sequence"/>
</dbReference>
<dbReference type="PANTHER" id="PTHR43292:SF3">
    <property type="entry name" value="ACYL-COA DEHYDROGENASE FADE29"/>
    <property type="match status" value="1"/>
</dbReference>
<dbReference type="InterPro" id="IPR009075">
    <property type="entry name" value="AcylCo_DH/oxidase_C"/>
</dbReference>
<dbReference type="Pfam" id="PF02771">
    <property type="entry name" value="Acyl-CoA_dh_N"/>
    <property type="match status" value="1"/>
</dbReference>
<evidence type="ECO:0000256" key="4">
    <source>
        <dbReference type="ARBA" id="ARBA00022827"/>
    </source>
</evidence>
<dbReference type="Pfam" id="PF02770">
    <property type="entry name" value="Acyl-CoA_dh_M"/>
    <property type="match status" value="1"/>
</dbReference>
<feature type="domain" description="Acyl-CoA dehydrogenase/oxidase C-terminal" evidence="7">
    <location>
        <begin position="230"/>
        <end position="371"/>
    </location>
</feature>